<keyword evidence="12" id="KW-0411">Iron-sulfur</keyword>
<evidence type="ECO:0000313" key="25">
    <source>
        <dbReference type="EMBL" id="RPA73019.1"/>
    </source>
</evidence>
<evidence type="ECO:0000259" key="24">
    <source>
        <dbReference type="PROSITE" id="PS51193"/>
    </source>
</evidence>
<reference evidence="25 26" key="1">
    <citation type="journal article" date="2018" name="Nat. Ecol. Evol.">
        <title>Pezizomycetes genomes reveal the molecular basis of ectomycorrhizal truffle lifestyle.</title>
        <authorList>
            <person name="Murat C."/>
            <person name="Payen T."/>
            <person name="Noel B."/>
            <person name="Kuo A."/>
            <person name="Morin E."/>
            <person name="Chen J."/>
            <person name="Kohler A."/>
            <person name="Krizsan K."/>
            <person name="Balestrini R."/>
            <person name="Da Silva C."/>
            <person name="Montanini B."/>
            <person name="Hainaut M."/>
            <person name="Levati E."/>
            <person name="Barry K.W."/>
            <person name="Belfiori B."/>
            <person name="Cichocki N."/>
            <person name="Clum A."/>
            <person name="Dockter R.B."/>
            <person name="Fauchery L."/>
            <person name="Guy J."/>
            <person name="Iotti M."/>
            <person name="Le Tacon F."/>
            <person name="Lindquist E.A."/>
            <person name="Lipzen A."/>
            <person name="Malagnac F."/>
            <person name="Mello A."/>
            <person name="Molinier V."/>
            <person name="Miyauchi S."/>
            <person name="Poulain J."/>
            <person name="Riccioni C."/>
            <person name="Rubini A."/>
            <person name="Sitrit Y."/>
            <person name="Splivallo R."/>
            <person name="Traeger S."/>
            <person name="Wang M."/>
            <person name="Zifcakova L."/>
            <person name="Wipf D."/>
            <person name="Zambonelli A."/>
            <person name="Paolocci F."/>
            <person name="Nowrousian M."/>
            <person name="Ottonello S."/>
            <person name="Baldrian P."/>
            <person name="Spatafora J.W."/>
            <person name="Henrissat B."/>
            <person name="Nagy L.G."/>
            <person name="Aury J.M."/>
            <person name="Wincker P."/>
            <person name="Grigoriev I.V."/>
            <person name="Bonfante P."/>
            <person name="Martin F.M."/>
        </authorList>
    </citation>
    <scope>NUCLEOTIDE SEQUENCE [LARGE SCALE GENOMIC DNA]</scope>
    <source>
        <strain evidence="25 26">RN42</strain>
    </source>
</reference>
<dbReference type="OrthoDB" id="267079at2759"/>
<dbReference type="FunFam" id="3.40.50.300:FF:002774">
    <property type="entry name" value="ATP-dependent DNA helicase chl1"/>
    <property type="match status" value="1"/>
</dbReference>
<keyword evidence="16" id="KW-0131">Cell cycle</keyword>
<gene>
    <name evidence="25" type="ORF">BJ508DRAFT_216546</name>
</gene>
<evidence type="ECO:0000256" key="7">
    <source>
        <dbReference type="ARBA" id="ARBA00022741"/>
    </source>
</evidence>
<keyword evidence="10" id="KW-0067">ATP-binding</keyword>
<dbReference type="GO" id="GO:0051536">
    <property type="term" value="F:iron-sulfur cluster binding"/>
    <property type="evidence" value="ECO:0007669"/>
    <property type="project" value="UniProtKB-KW"/>
</dbReference>
<dbReference type="CDD" id="cd18788">
    <property type="entry name" value="SF2_C_XPD"/>
    <property type="match status" value="1"/>
</dbReference>
<dbReference type="GO" id="GO:0043139">
    <property type="term" value="F:5'-3' DNA helicase activity"/>
    <property type="evidence" value="ECO:0007669"/>
    <property type="project" value="UniProtKB-EC"/>
</dbReference>
<keyword evidence="14" id="KW-0413">Isomerase</keyword>
<dbReference type="InterPro" id="IPR010614">
    <property type="entry name" value="RAD3-like_helicase_DEAD"/>
</dbReference>
<evidence type="ECO:0000256" key="22">
    <source>
        <dbReference type="ARBA" id="ARBA00048954"/>
    </source>
</evidence>
<evidence type="ECO:0000256" key="16">
    <source>
        <dbReference type="ARBA" id="ARBA00023306"/>
    </source>
</evidence>
<keyword evidence="26" id="KW-1185">Reference proteome</keyword>
<keyword evidence="13" id="KW-0238">DNA-binding</keyword>
<dbReference type="EC" id="5.6.2.3" evidence="18"/>
<proteinExistence type="inferred from homology"/>
<dbReference type="GO" id="GO:0003677">
    <property type="term" value="F:DNA binding"/>
    <property type="evidence" value="ECO:0007669"/>
    <property type="project" value="UniProtKB-KW"/>
</dbReference>
<dbReference type="AlphaFoldDB" id="A0A3N4HFX8"/>
<keyword evidence="7" id="KW-0547">Nucleotide-binding</keyword>
<dbReference type="SUPFAM" id="SSF52540">
    <property type="entry name" value="P-loop containing nucleoside triphosphate hydrolases"/>
    <property type="match status" value="1"/>
</dbReference>
<feature type="compositionally biased region" description="Acidic residues" evidence="23">
    <location>
        <begin position="138"/>
        <end position="155"/>
    </location>
</feature>
<dbReference type="Pfam" id="PF06733">
    <property type="entry name" value="DEAD_2"/>
    <property type="match status" value="1"/>
</dbReference>
<keyword evidence="8" id="KW-0378">Hydrolase</keyword>
<dbReference type="InterPro" id="IPR013020">
    <property type="entry name" value="Rad3/Chl1-like"/>
</dbReference>
<keyword evidence="11" id="KW-0408">Iron</keyword>
<evidence type="ECO:0000256" key="14">
    <source>
        <dbReference type="ARBA" id="ARBA00023235"/>
    </source>
</evidence>
<evidence type="ECO:0000256" key="18">
    <source>
        <dbReference type="ARBA" id="ARBA00044969"/>
    </source>
</evidence>
<dbReference type="GO" id="GO:0016818">
    <property type="term" value="F:hydrolase activity, acting on acid anhydrides, in phosphorus-containing anhydrides"/>
    <property type="evidence" value="ECO:0007669"/>
    <property type="project" value="InterPro"/>
</dbReference>
<keyword evidence="6" id="KW-0479">Metal-binding</keyword>
<evidence type="ECO:0000256" key="10">
    <source>
        <dbReference type="ARBA" id="ARBA00022840"/>
    </source>
</evidence>
<evidence type="ECO:0000313" key="26">
    <source>
        <dbReference type="Proteomes" id="UP000275078"/>
    </source>
</evidence>
<keyword evidence="15" id="KW-0539">Nucleus</keyword>
<dbReference type="InterPro" id="IPR045028">
    <property type="entry name" value="DinG/Rad3-like"/>
</dbReference>
<evidence type="ECO:0000256" key="6">
    <source>
        <dbReference type="ARBA" id="ARBA00022723"/>
    </source>
</evidence>
<dbReference type="GO" id="GO:0005634">
    <property type="term" value="C:nucleus"/>
    <property type="evidence" value="ECO:0007669"/>
    <property type="project" value="UniProtKB-SubCell"/>
</dbReference>
<comment type="similarity">
    <text evidence="3">Belongs to the DEAD box helicase family. DEAH subfamily. DDX11/CHL1 sub-subfamily.</text>
</comment>
<evidence type="ECO:0000256" key="11">
    <source>
        <dbReference type="ARBA" id="ARBA00023004"/>
    </source>
</evidence>
<evidence type="ECO:0000256" key="15">
    <source>
        <dbReference type="ARBA" id="ARBA00023242"/>
    </source>
</evidence>
<evidence type="ECO:0000256" key="9">
    <source>
        <dbReference type="ARBA" id="ARBA00022806"/>
    </source>
</evidence>
<dbReference type="GO" id="GO:0006139">
    <property type="term" value="P:nucleobase-containing compound metabolic process"/>
    <property type="evidence" value="ECO:0007669"/>
    <property type="project" value="InterPro"/>
</dbReference>
<dbReference type="PANTHER" id="PTHR11472:SF41">
    <property type="entry name" value="ATP-DEPENDENT DNA HELICASE DDX11-RELATED"/>
    <property type="match status" value="1"/>
</dbReference>
<name>A0A3N4HFX8_ASCIM</name>
<evidence type="ECO:0000256" key="3">
    <source>
        <dbReference type="ARBA" id="ARBA00008435"/>
    </source>
</evidence>
<comment type="catalytic activity">
    <reaction evidence="22">
        <text>ATP + H2O = ADP + phosphate + H(+)</text>
        <dbReference type="Rhea" id="RHEA:13065"/>
        <dbReference type="ChEBI" id="CHEBI:15377"/>
        <dbReference type="ChEBI" id="CHEBI:15378"/>
        <dbReference type="ChEBI" id="CHEBI:30616"/>
        <dbReference type="ChEBI" id="CHEBI:43474"/>
        <dbReference type="ChEBI" id="CHEBI:456216"/>
        <dbReference type="EC" id="5.6.2.3"/>
    </reaction>
</comment>
<comment type="function">
    <text evidence="21">ATP-dependent DNA helicase important for chromosome transmission and normal cell cycle progression in G(2)/M. May have a role in changing DNA topology to allow the loading of proteins involved in maintaining sister chromatid cohesion in the vicinity of the centromeres. Has a specific role in chromosome segregation during meiosis II.</text>
</comment>
<dbReference type="InterPro" id="IPR006555">
    <property type="entry name" value="ATP-dep_Helicase_C"/>
</dbReference>
<comment type="subcellular location">
    <subcellularLocation>
        <location evidence="2">Nucleus</location>
    </subcellularLocation>
</comment>
<feature type="domain" description="Helicase ATP-binding" evidence="24">
    <location>
        <begin position="5"/>
        <end position="421"/>
    </location>
</feature>
<evidence type="ECO:0000256" key="8">
    <source>
        <dbReference type="ARBA" id="ARBA00022801"/>
    </source>
</evidence>
<dbReference type="GO" id="GO:0005524">
    <property type="term" value="F:ATP binding"/>
    <property type="evidence" value="ECO:0007669"/>
    <property type="project" value="UniProtKB-KW"/>
</dbReference>
<dbReference type="PROSITE" id="PS51193">
    <property type="entry name" value="HELICASE_ATP_BIND_2"/>
    <property type="match status" value="1"/>
</dbReference>
<dbReference type="Gene3D" id="3.40.50.300">
    <property type="entry name" value="P-loop containing nucleotide triphosphate hydrolases"/>
    <property type="match status" value="3"/>
</dbReference>
<dbReference type="GO" id="GO:0034085">
    <property type="term" value="P:establishment of sister chromatid cohesion"/>
    <property type="evidence" value="ECO:0007669"/>
    <property type="project" value="TreeGrafter"/>
</dbReference>
<dbReference type="SMART" id="SM00491">
    <property type="entry name" value="HELICc2"/>
    <property type="match status" value="1"/>
</dbReference>
<evidence type="ECO:0000256" key="12">
    <source>
        <dbReference type="ARBA" id="ARBA00023014"/>
    </source>
</evidence>
<evidence type="ECO:0000256" key="17">
    <source>
        <dbReference type="ARBA" id="ARBA00029709"/>
    </source>
</evidence>
<dbReference type="GO" id="GO:0046872">
    <property type="term" value="F:metal ion binding"/>
    <property type="evidence" value="ECO:0007669"/>
    <property type="project" value="UniProtKB-KW"/>
</dbReference>
<dbReference type="SMART" id="SM00488">
    <property type="entry name" value="DEXDc2"/>
    <property type="match status" value="1"/>
</dbReference>
<feature type="region of interest" description="Disordered" evidence="23">
    <location>
        <begin position="112"/>
        <end position="169"/>
    </location>
</feature>
<dbReference type="InterPro" id="IPR027417">
    <property type="entry name" value="P-loop_NTPase"/>
</dbReference>
<evidence type="ECO:0000256" key="4">
    <source>
        <dbReference type="ARBA" id="ARBA00016387"/>
    </source>
</evidence>
<keyword evidence="9 25" id="KW-0347">Helicase</keyword>
<dbReference type="InterPro" id="IPR014013">
    <property type="entry name" value="Helic_SF1/SF2_ATP-bd_DinG/Rad3"/>
</dbReference>
<evidence type="ECO:0000256" key="19">
    <source>
        <dbReference type="ARBA" id="ARBA00044998"/>
    </source>
</evidence>
<evidence type="ECO:0000256" key="20">
    <source>
        <dbReference type="ARBA" id="ARBA00045008"/>
    </source>
</evidence>
<evidence type="ECO:0000256" key="5">
    <source>
        <dbReference type="ARBA" id="ARBA00017386"/>
    </source>
</evidence>
<dbReference type="NCBIfam" id="TIGR00604">
    <property type="entry name" value="rad3"/>
    <property type="match status" value="1"/>
</dbReference>
<comment type="cofactor">
    <cofactor evidence="1">
        <name>[4Fe-4S] cluster</name>
        <dbReference type="ChEBI" id="CHEBI:49883"/>
    </cofactor>
</comment>
<feature type="compositionally biased region" description="Basic and acidic residues" evidence="23">
    <location>
        <begin position="112"/>
        <end position="128"/>
    </location>
</feature>
<dbReference type="FunFam" id="3.40.50.300:FF:001372">
    <property type="entry name" value="ATP-dependent DNA helicase chl1"/>
    <property type="match status" value="1"/>
</dbReference>
<dbReference type="Proteomes" id="UP000275078">
    <property type="component" value="Unassembled WGS sequence"/>
</dbReference>
<accession>A0A3N4HFX8</accession>
<dbReference type="Pfam" id="PF13307">
    <property type="entry name" value="Helicase_C_2"/>
    <property type="match status" value="1"/>
</dbReference>
<sequence>MAQKEQKDFHHPYKPYDIQVQFMTELYNTIEDGKIGIFESPTGTGKSLSLICGALTWLRENKAKQLNEELNDDEIDPDEPEWVRQFAREDKKKKLLAERIEMEKRLEKIREKERRDKERAERAHDFPRKRQKTGASTDLDDDEEQFMLDDYESDEEGSKTRKRPRAGDMYEGLSETTLDLLRKTGVILSPDDDAKEDDLPDGTKIYYCSRTHSQLSQFVNELRRVKVPTGIPDDTDTLLAEEVKHLSLGSRKNLCINPAVNKLASTTSMNEKCLELQQSGTSAEKRCQFLPTKDEQHLYNDFRDHALATIKDIEDLAELGKSMKVCPYYASRQTIRPTEVITLPYQLLLQKSAREALGISLKNNVVIIDEAHNLMDTISALYSTTITLSQVQRAELQLKGYLHKFGKRLKGKNRVYIAQILKLLIGLREFLEKEKTTNPKSTTDTRIVPPTDITSYKGIDQVNLFKLLTYIHESKLARKIEGYISLKKAQKAAELQKSNTSRPPNTGKPGLEVPVLTHLTSFLLALTNPSSEGRIFCGAITDDAEIGFKYMLLDPAHHFHSIVSSARSVILAGGTMSPMEDYTTYLFPTLPPSKITTLSCGHVIPSTSLLARTLTTGPTSIPLEFTFEKRNDPAMITELGRGIFNLTAIIPGGIVVFFPSYSYLAQVLSVWEKPGADGSSLWTKLQKRKDLYTESAGSSSIEETLSAYTNSITSGRGAVLFSVVNGKMSEGINFNDDLGRCVVMVGLPFPNLHTAEWKAKLAHIEATARAQVLGAKKASSEFYENACMRAVNQSIGRAIRHRGDYACIVLADRRYNGARIRAKLPGWIREGVVTGEGKGEFAGLMGAASRFFAEKKKATAAGLI</sequence>
<dbReference type="InterPro" id="IPR006554">
    <property type="entry name" value="Helicase-like_DEXD_c2"/>
</dbReference>
<evidence type="ECO:0000256" key="1">
    <source>
        <dbReference type="ARBA" id="ARBA00001966"/>
    </source>
</evidence>
<organism evidence="25 26">
    <name type="scientific">Ascobolus immersus RN42</name>
    <dbReference type="NCBI Taxonomy" id="1160509"/>
    <lineage>
        <taxon>Eukaryota</taxon>
        <taxon>Fungi</taxon>
        <taxon>Dikarya</taxon>
        <taxon>Ascomycota</taxon>
        <taxon>Pezizomycotina</taxon>
        <taxon>Pezizomycetes</taxon>
        <taxon>Pezizales</taxon>
        <taxon>Ascobolaceae</taxon>
        <taxon>Ascobolus</taxon>
    </lineage>
</organism>
<dbReference type="EMBL" id="ML119836">
    <property type="protein sequence ID" value="RPA73019.1"/>
    <property type="molecule type" value="Genomic_DNA"/>
</dbReference>
<protein>
    <recommendedName>
        <fullName evidence="5">ATP-dependent DNA helicase CHL1</fullName>
        <ecNumber evidence="18">5.6.2.3</ecNumber>
    </recommendedName>
    <alternativeName>
        <fullName evidence="4">ATP-dependent DNA helicase chl1</fullName>
    </alternativeName>
    <alternativeName>
        <fullName evidence="17">Chromosome loss protein 1</fullName>
    </alternativeName>
    <alternativeName>
        <fullName evidence="19 20">DNA 5'-3' helicase CHL1</fullName>
    </alternativeName>
</protein>
<evidence type="ECO:0000256" key="2">
    <source>
        <dbReference type="ARBA" id="ARBA00004123"/>
    </source>
</evidence>
<dbReference type="PANTHER" id="PTHR11472">
    <property type="entry name" value="DNA REPAIR DEAD HELICASE RAD3/XP-D SUBFAMILY MEMBER"/>
    <property type="match status" value="1"/>
</dbReference>
<evidence type="ECO:0000256" key="13">
    <source>
        <dbReference type="ARBA" id="ARBA00023125"/>
    </source>
</evidence>
<evidence type="ECO:0000256" key="23">
    <source>
        <dbReference type="SAM" id="MobiDB-lite"/>
    </source>
</evidence>
<evidence type="ECO:0000256" key="21">
    <source>
        <dbReference type="ARBA" id="ARBA00045702"/>
    </source>
</evidence>
<dbReference type="STRING" id="1160509.A0A3N4HFX8"/>